<evidence type="ECO:0000256" key="3">
    <source>
        <dbReference type="ARBA" id="ARBA00022833"/>
    </source>
</evidence>
<dbReference type="Gene3D" id="3.30.40.10">
    <property type="entry name" value="Zinc/RING finger domain, C3HC4 (zinc finger)"/>
    <property type="match status" value="1"/>
</dbReference>
<dbReference type="Pfam" id="PF13639">
    <property type="entry name" value="zf-RING_2"/>
    <property type="match status" value="1"/>
</dbReference>
<feature type="compositionally biased region" description="Low complexity" evidence="6">
    <location>
        <begin position="551"/>
        <end position="561"/>
    </location>
</feature>
<comment type="caution">
    <text evidence="8">The sequence shown here is derived from an EMBL/GenBank/DDBJ whole genome shotgun (WGS) entry which is preliminary data.</text>
</comment>
<evidence type="ECO:0000256" key="1">
    <source>
        <dbReference type="ARBA" id="ARBA00022723"/>
    </source>
</evidence>
<dbReference type="GO" id="GO:0008270">
    <property type="term" value="F:zinc ion binding"/>
    <property type="evidence" value="ECO:0007669"/>
    <property type="project" value="UniProtKB-KW"/>
</dbReference>
<dbReference type="PANTHER" id="PTHR14609:SF1">
    <property type="entry name" value="ORC UBIQUITIN LIGASE 1"/>
    <property type="match status" value="1"/>
</dbReference>
<dbReference type="InterPro" id="IPR013083">
    <property type="entry name" value="Znf_RING/FYVE/PHD"/>
</dbReference>
<accession>A0AAV6FHG2</accession>
<feature type="region of interest" description="Disordered" evidence="6">
    <location>
        <begin position="325"/>
        <end position="351"/>
    </location>
</feature>
<organism evidence="8 9">
    <name type="scientific">Alosa alosa</name>
    <name type="common">allis shad</name>
    <dbReference type="NCBI Taxonomy" id="278164"/>
    <lineage>
        <taxon>Eukaryota</taxon>
        <taxon>Metazoa</taxon>
        <taxon>Chordata</taxon>
        <taxon>Craniata</taxon>
        <taxon>Vertebrata</taxon>
        <taxon>Euteleostomi</taxon>
        <taxon>Actinopterygii</taxon>
        <taxon>Neopterygii</taxon>
        <taxon>Teleostei</taxon>
        <taxon>Clupei</taxon>
        <taxon>Clupeiformes</taxon>
        <taxon>Clupeoidei</taxon>
        <taxon>Clupeidae</taxon>
        <taxon>Alosa</taxon>
    </lineage>
</organism>
<name>A0AAV6FHG2_9TELE</name>
<keyword evidence="9" id="KW-1185">Reference proteome</keyword>
<dbReference type="PROSITE" id="PS50089">
    <property type="entry name" value="ZF_RING_2"/>
    <property type="match status" value="1"/>
</dbReference>
<dbReference type="InterPro" id="IPR039209">
    <property type="entry name" value="OBI1"/>
</dbReference>
<keyword evidence="5" id="KW-0175">Coiled coil</keyword>
<dbReference type="CDD" id="cd16562">
    <property type="entry name" value="RING-HC_RNF219"/>
    <property type="match status" value="1"/>
</dbReference>
<dbReference type="InterPro" id="IPR035691">
    <property type="entry name" value="OBI1_RING-HC"/>
</dbReference>
<feature type="compositionally biased region" description="Polar residues" evidence="6">
    <location>
        <begin position="577"/>
        <end position="588"/>
    </location>
</feature>
<dbReference type="PANTHER" id="PTHR14609">
    <property type="entry name" value="RING FINGER PROTEIN 219"/>
    <property type="match status" value="1"/>
</dbReference>
<feature type="domain" description="RING-type" evidence="7">
    <location>
        <begin position="18"/>
        <end position="56"/>
    </location>
</feature>
<reference evidence="8" key="1">
    <citation type="submission" date="2020-10" db="EMBL/GenBank/DDBJ databases">
        <title>Chromosome-scale genome assembly of the Allis shad, Alosa alosa.</title>
        <authorList>
            <person name="Margot Z."/>
            <person name="Christophe K."/>
            <person name="Cabau C."/>
            <person name="Louis A."/>
            <person name="Berthelot C."/>
            <person name="Parey E."/>
            <person name="Roest Crollius H."/>
            <person name="Montfort J."/>
            <person name="Robinson-Rechavi M."/>
            <person name="Bucao C."/>
            <person name="Bouchez O."/>
            <person name="Gislard M."/>
            <person name="Lluch J."/>
            <person name="Milhes M."/>
            <person name="Lampietro C."/>
            <person name="Lopez Roques C."/>
            <person name="Donnadieu C."/>
            <person name="Braasch I."/>
            <person name="Desvignes T."/>
            <person name="Postlethwait J."/>
            <person name="Bobe J."/>
            <person name="Guiguen Y."/>
        </authorList>
    </citation>
    <scope>NUCLEOTIDE SEQUENCE</scope>
    <source>
        <strain evidence="8">M-15738</strain>
        <tissue evidence="8">Blood</tissue>
    </source>
</reference>
<dbReference type="GO" id="GO:0006513">
    <property type="term" value="P:protein monoubiquitination"/>
    <property type="evidence" value="ECO:0007669"/>
    <property type="project" value="InterPro"/>
</dbReference>
<keyword evidence="3" id="KW-0862">Zinc</keyword>
<keyword evidence="2 4" id="KW-0863">Zinc-finger</keyword>
<dbReference type="GO" id="GO:0004842">
    <property type="term" value="F:ubiquitin-protein transferase activity"/>
    <property type="evidence" value="ECO:0007669"/>
    <property type="project" value="InterPro"/>
</dbReference>
<dbReference type="EMBL" id="JADWDJ010000023">
    <property type="protein sequence ID" value="KAG5262248.1"/>
    <property type="molecule type" value="Genomic_DNA"/>
</dbReference>
<evidence type="ECO:0000256" key="6">
    <source>
        <dbReference type="SAM" id="MobiDB-lite"/>
    </source>
</evidence>
<proteinExistence type="predicted"/>
<feature type="compositionally biased region" description="Polar residues" evidence="6">
    <location>
        <begin position="342"/>
        <end position="351"/>
    </location>
</feature>
<evidence type="ECO:0000313" key="9">
    <source>
        <dbReference type="Proteomes" id="UP000823561"/>
    </source>
</evidence>
<dbReference type="GO" id="GO:0006275">
    <property type="term" value="P:regulation of DNA replication"/>
    <property type="evidence" value="ECO:0007669"/>
    <property type="project" value="InterPro"/>
</dbReference>
<evidence type="ECO:0000313" key="8">
    <source>
        <dbReference type="EMBL" id="KAG5262248.1"/>
    </source>
</evidence>
<keyword evidence="1" id="KW-0479">Metal-binding</keyword>
<evidence type="ECO:0000256" key="5">
    <source>
        <dbReference type="SAM" id="Coils"/>
    </source>
</evidence>
<evidence type="ECO:0000259" key="7">
    <source>
        <dbReference type="PROSITE" id="PS50089"/>
    </source>
</evidence>
<feature type="region of interest" description="Disordered" evidence="6">
    <location>
        <begin position="549"/>
        <end position="588"/>
    </location>
</feature>
<gene>
    <name evidence="8" type="ORF">AALO_G00293830</name>
</gene>
<sequence length="588" mass="63654">MAANYQNVTISLTLPISCQICLGKVRQPVVCCNHHVFCSICMEVWLSKASQCPTCRVPITPDNPCKEIIGATNEGDAPASPTMKRRLRKTRGELLLKEYEDEIESLVKENEELRNKNRASEMQLETVLEPRAVSVSCSEDRGLDLTELEEWADKLRAATDLYEKVKQDMEKLKEANKTLRAQNVDLVQENMRLKAEVESRSPQKYGRYTVAALEAKIQQYERDVAHLKRALERSDCYIEELEAQRDQVANANTGTTEPKEDAHAEGTWVGDLQTDRPLGDRITTMRRSLSGMEEKLVRTDLDGVPSWDQGLLQTATTMSEQLLQDAATPHRARGEAGEHTDVSLSSAGFASPTTPSAAFHSLSLRSPLVQSEGRVRRGCGQGRGPLSYLRRLSFDGCGSSEASAATDQKPVASKNYPLASPWVTQQSLRGAKNTVESSDVPHATTGVLSASSEACMDAAYQEKMSELDSLISDGEGPSGAAGARLPLPTAGHSSGQVTTGTTKTELGLLDKTSTTGTDATSRLGADVQESGQGMLYRPKVTLMTSVGIRPSSSSALSSSSSVIAAPVTKRRCPSDPLASSPSKLSKCS</sequence>
<feature type="coiled-coil region" evidence="5">
    <location>
        <begin position="89"/>
        <end position="123"/>
    </location>
</feature>
<evidence type="ECO:0000256" key="2">
    <source>
        <dbReference type="ARBA" id="ARBA00022771"/>
    </source>
</evidence>
<dbReference type="InterPro" id="IPR001841">
    <property type="entry name" value="Znf_RING"/>
</dbReference>
<feature type="coiled-coil region" evidence="5">
    <location>
        <begin position="148"/>
        <end position="247"/>
    </location>
</feature>
<dbReference type="Proteomes" id="UP000823561">
    <property type="component" value="Chromosome 23"/>
</dbReference>
<dbReference type="SUPFAM" id="SSF57850">
    <property type="entry name" value="RING/U-box"/>
    <property type="match status" value="1"/>
</dbReference>
<protein>
    <recommendedName>
        <fullName evidence="7">RING-type domain-containing protein</fullName>
    </recommendedName>
</protein>
<evidence type="ECO:0000256" key="4">
    <source>
        <dbReference type="PROSITE-ProRule" id="PRU00175"/>
    </source>
</evidence>
<dbReference type="AlphaFoldDB" id="A0AAV6FHG2"/>
<feature type="compositionally biased region" description="Basic and acidic residues" evidence="6">
    <location>
        <begin position="332"/>
        <end position="341"/>
    </location>
</feature>